<dbReference type="EMBL" id="JBJQOH010000001">
    <property type="protein sequence ID" value="KAL3699400.1"/>
    <property type="molecule type" value="Genomic_DNA"/>
</dbReference>
<keyword evidence="2" id="KW-1185">Reference proteome</keyword>
<reference evidence="1 2" key="1">
    <citation type="submission" date="2024-09" db="EMBL/GenBank/DDBJ databases">
        <title>Chromosome-scale assembly of Riccia sorocarpa.</title>
        <authorList>
            <person name="Paukszto L."/>
        </authorList>
    </citation>
    <scope>NUCLEOTIDE SEQUENCE [LARGE SCALE GENOMIC DNA]</scope>
    <source>
        <strain evidence="1">LP-2024</strain>
        <tissue evidence="1">Aerial parts of the thallus</tissue>
    </source>
</reference>
<name>A0ABD3IAE0_9MARC</name>
<organism evidence="1 2">
    <name type="scientific">Riccia sorocarpa</name>
    <dbReference type="NCBI Taxonomy" id="122646"/>
    <lineage>
        <taxon>Eukaryota</taxon>
        <taxon>Viridiplantae</taxon>
        <taxon>Streptophyta</taxon>
        <taxon>Embryophyta</taxon>
        <taxon>Marchantiophyta</taxon>
        <taxon>Marchantiopsida</taxon>
        <taxon>Marchantiidae</taxon>
        <taxon>Marchantiales</taxon>
        <taxon>Ricciaceae</taxon>
        <taxon>Riccia</taxon>
    </lineage>
</organism>
<dbReference type="Proteomes" id="UP001633002">
    <property type="component" value="Unassembled WGS sequence"/>
</dbReference>
<protein>
    <submittedName>
        <fullName evidence="1">Uncharacterized protein</fullName>
    </submittedName>
</protein>
<accession>A0ABD3IAE0</accession>
<proteinExistence type="predicted"/>
<evidence type="ECO:0000313" key="1">
    <source>
        <dbReference type="EMBL" id="KAL3699400.1"/>
    </source>
</evidence>
<sequence length="122" mass="14208">MKGETAGVLFVDRKRKQIVVEEDPLAVALRPAPDNRTEAQRKQAIKEERYHQNSFFRHRWFQWFTQETVNRILIEQKFFTPGSKKGVANFRSHLIELAVEAFLKEKENPDTRPLSCRGPAVG</sequence>
<evidence type="ECO:0000313" key="2">
    <source>
        <dbReference type="Proteomes" id="UP001633002"/>
    </source>
</evidence>
<dbReference type="AlphaFoldDB" id="A0ABD3IAE0"/>
<gene>
    <name evidence="1" type="ORF">R1sor_017422</name>
</gene>
<comment type="caution">
    <text evidence="1">The sequence shown here is derived from an EMBL/GenBank/DDBJ whole genome shotgun (WGS) entry which is preliminary data.</text>
</comment>